<evidence type="ECO:0000313" key="3">
    <source>
        <dbReference type="Proteomes" id="UP000298216"/>
    </source>
</evidence>
<name>A0A4Y9RUZ8_9CAUL</name>
<dbReference type="EMBL" id="SPVH01000006">
    <property type="protein sequence ID" value="TFW12051.1"/>
    <property type="molecule type" value="Genomic_DNA"/>
</dbReference>
<accession>A0A4Y9RUZ8</accession>
<dbReference type="AlphaFoldDB" id="A0A4Y9RUZ8"/>
<keyword evidence="3" id="KW-1185">Reference proteome</keyword>
<organism evidence="2 3">
    <name type="scientific">Brevundimonas intermedia</name>
    <dbReference type="NCBI Taxonomy" id="74315"/>
    <lineage>
        <taxon>Bacteria</taxon>
        <taxon>Pseudomonadati</taxon>
        <taxon>Pseudomonadota</taxon>
        <taxon>Alphaproteobacteria</taxon>
        <taxon>Caulobacterales</taxon>
        <taxon>Caulobacteraceae</taxon>
        <taxon>Brevundimonas</taxon>
    </lineage>
</organism>
<keyword evidence="1" id="KW-0812">Transmembrane</keyword>
<evidence type="ECO:0000256" key="1">
    <source>
        <dbReference type="SAM" id="Phobius"/>
    </source>
</evidence>
<gene>
    <name evidence="2" type="ORF">EGY25_08335</name>
</gene>
<sequence>MRQSRTPRPTLETAHSFHREGVFRVGGDHVSDEERMRLAREVSDTLHNLIKAEFPRTNHLEYAVLKSHLIVEHAITEYIRCTSSILVEPQHVRFSFHQKVEIAYLMGLGAHDPILLPSIERLNKIRNQAAHSFVLDRALVDEMLRINSEDYEEFEIRDDRDRIKRLRWLSAFIVGHISAGITVAAFWSSKSNQALLAEGRRKNEAD</sequence>
<comment type="caution">
    <text evidence="2">The sequence shown here is derived from an EMBL/GenBank/DDBJ whole genome shotgun (WGS) entry which is preliminary data.</text>
</comment>
<dbReference type="Proteomes" id="UP000298216">
    <property type="component" value="Unassembled WGS sequence"/>
</dbReference>
<dbReference type="RefSeq" id="WP_135194535.1">
    <property type="nucleotide sequence ID" value="NZ_SPVH01000006.1"/>
</dbReference>
<reference evidence="2 3" key="1">
    <citation type="submission" date="2019-03" db="EMBL/GenBank/DDBJ databases">
        <title>Draft genome of Brevundimonas sp. a heavy metal resistant soil bacteria.</title>
        <authorList>
            <person name="Soto J."/>
        </authorList>
    </citation>
    <scope>NUCLEOTIDE SEQUENCE [LARGE SCALE GENOMIC DNA]</scope>
    <source>
        <strain evidence="2 3">B-10</strain>
    </source>
</reference>
<keyword evidence="1" id="KW-1133">Transmembrane helix</keyword>
<dbReference type="OrthoDB" id="8479922at2"/>
<feature type="transmembrane region" description="Helical" evidence="1">
    <location>
        <begin position="166"/>
        <end position="187"/>
    </location>
</feature>
<proteinExistence type="predicted"/>
<protein>
    <submittedName>
        <fullName evidence="2">Uncharacterized protein</fullName>
    </submittedName>
</protein>
<keyword evidence="1" id="KW-0472">Membrane</keyword>
<evidence type="ECO:0000313" key="2">
    <source>
        <dbReference type="EMBL" id="TFW12051.1"/>
    </source>
</evidence>